<dbReference type="OrthoDB" id="9801633at2"/>
<keyword evidence="1" id="KW-0472">Membrane</keyword>
<keyword evidence="1" id="KW-1133">Transmembrane helix</keyword>
<dbReference type="NCBIfam" id="TIGR02893">
    <property type="entry name" value="spore_yabQ"/>
    <property type="match status" value="1"/>
</dbReference>
<dbReference type="HOGENOM" id="CLU_113225_2_0_9"/>
<feature type="transmembrane region" description="Helical" evidence="1">
    <location>
        <begin position="68"/>
        <end position="85"/>
    </location>
</feature>
<dbReference type="RefSeq" id="WP_015926433.1">
    <property type="nucleotide sequence ID" value="NC_011898.1"/>
</dbReference>
<evidence type="ECO:0008006" key="4">
    <source>
        <dbReference type="Google" id="ProtNLM"/>
    </source>
</evidence>
<keyword evidence="1" id="KW-0812">Transmembrane</keyword>
<name>B8I048_RUMCH</name>
<evidence type="ECO:0000256" key="1">
    <source>
        <dbReference type="SAM" id="Phobius"/>
    </source>
</evidence>
<dbReference type="InterPro" id="IPR019074">
    <property type="entry name" value="YabQ"/>
</dbReference>
<evidence type="ECO:0000313" key="2">
    <source>
        <dbReference type="EMBL" id="ACL77374.1"/>
    </source>
</evidence>
<reference evidence="2 3" key="1">
    <citation type="submission" date="2009-01" db="EMBL/GenBank/DDBJ databases">
        <title>Complete sequence of Clostridium cellulolyticum H10.</title>
        <authorList>
            <consortium name="US DOE Joint Genome Institute"/>
            <person name="Lucas S."/>
            <person name="Copeland A."/>
            <person name="Lapidus A."/>
            <person name="Glavina del Rio T."/>
            <person name="Dalin E."/>
            <person name="Tice H."/>
            <person name="Bruce D."/>
            <person name="Goodwin L."/>
            <person name="Pitluck S."/>
            <person name="Chertkov O."/>
            <person name="Saunders E."/>
            <person name="Brettin T."/>
            <person name="Detter J.C."/>
            <person name="Han C."/>
            <person name="Larimer F."/>
            <person name="Land M."/>
            <person name="Hauser L."/>
            <person name="Kyrpides N."/>
            <person name="Ivanova N."/>
            <person name="Zhou J."/>
            <person name="Richardson P."/>
        </authorList>
    </citation>
    <scope>NUCLEOTIDE SEQUENCE [LARGE SCALE GENOMIC DNA]</scope>
    <source>
        <strain evidence="3">ATCC 35319 / DSM 5812 / JCM 6584 / H10</strain>
    </source>
</reference>
<protein>
    <recommendedName>
        <fullName evidence="4">Spore cortex biosynthesis protein YabQ</fullName>
    </recommendedName>
</protein>
<feature type="transmembrane region" description="Helical" evidence="1">
    <location>
        <begin position="6"/>
        <end position="27"/>
    </location>
</feature>
<accession>B8I048</accession>
<keyword evidence="3" id="KW-1185">Reference proteome</keyword>
<dbReference type="eggNOG" id="ENOG5032YR5">
    <property type="taxonomic scope" value="Bacteria"/>
</dbReference>
<dbReference type="EMBL" id="CP001348">
    <property type="protein sequence ID" value="ACL77374.1"/>
    <property type="molecule type" value="Genomic_DNA"/>
</dbReference>
<dbReference type="Pfam" id="PF09578">
    <property type="entry name" value="Spore_YabQ"/>
    <property type="match status" value="1"/>
</dbReference>
<evidence type="ECO:0000313" key="3">
    <source>
        <dbReference type="Proteomes" id="UP000001349"/>
    </source>
</evidence>
<organism evidence="2 3">
    <name type="scientific">Ruminiclostridium cellulolyticum (strain ATCC 35319 / DSM 5812 / JCM 6584 / H10)</name>
    <name type="common">Clostridium cellulolyticum</name>
    <dbReference type="NCBI Taxonomy" id="394503"/>
    <lineage>
        <taxon>Bacteria</taxon>
        <taxon>Bacillati</taxon>
        <taxon>Bacillota</taxon>
        <taxon>Clostridia</taxon>
        <taxon>Eubacteriales</taxon>
        <taxon>Oscillospiraceae</taxon>
        <taxon>Ruminiclostridium</taxon>
    </lineage>
</organism>
<feature type="transmembrane region" description="Helical" evidence="1">
    <location>
        <begin position="39"/>
        <end position="62"/>
    </location>
</feature>
<dbReference type="KEGG" id="cce:Ccel_3082"/>
<dbReference type="AlphaFoldDB" id="B8I048"/>
<sequence length="179" mass="20431">MSLIVEQVYIFLYAVLAGGILAFLYDILRIKRRAIKTNVVILSIEDIVYWLLSAIIVFFTVYNINDGQMRGFIFIGNILGVTLYLSLFSRIVIASSMLVINFIKKVVFFIWKVITYPFRLLFKILSVPLRFIGRCFGKLGRLLFRISGKAAHKAKGAAGSGVKKVKVWGKFIRKVRKKT</sequence>
<dbReference type="Proteomes" id="UP000001349">
    <property type="component" value="Chromosome"/>
</dbReference>
<gene>
    <name evidence="2" type="ordered locus">Ccel_3082</name>
</gene>
<dbReference type="STRING" id="394503.Ccel_3082"/>
<proteinExistence type="predicted"/>